<dbReference type="AlphaFoldDB" id="A0A511D3V3"/>
<dbReference type="InterPro" id="IPR016032">
    <property type="entry name" value="Sig_transdc_resp-reg_C-effctor"/>
</dbReference>
<evidence type="ECO:0000313" key="2">
    <source>
        <dbReference type="EMBL" id="GEL19459.1"/>
    </source>
</evidence>
<keyword evidence="1" id="KW-1133">Transmembrane helix</keyword>
<dbReference type="Gene3D" id="1.10.10.10">
    <property type="entry name" value="Winged helix-like DNA-binding domain superfamily/Winged helix DNA-binding domain"/>
    <property type="match status" value="1"/>
</dbReference>
<dbReference type="InterPro" id="IPR036388">
    <property type="entry name" value="WH-like_DNA-bd_sf"/>
</dbReference>
<dbReference type="STRING" id="1123024.GCA_000423625_01392"/>
<dbReference type="GO" id="GO:0006355">
    <property type="term" value="P:regulation of DNA-templated transcription"/>
    <property type="evidence" value="ECO:0007669"/>
    <property type="project" value="InterPro"/>
</dbReference>
<dbReference type="EMBL" id="BJVI01000038">
    <property type="protein sequence ID" value="GEL19459.1"/>
    <property type="molecule type" value="Genomic_DNA"/>
</dbReference>
<evidence type="ECO:0008006" key="4">
    <source>
        <dbReference type="Google" id="ProtNLM"/>
    </source>
</evidence>
<dbReference type="GO" id="GO:0003677">
    <property type="term" value="F:DNA binding"/>
    <property type="evidence" value="ECO:0007669"/>
    <property type="project" value="InterPro"/>
</dbReference>
<comment type="caution">
    <text evidence="2">The sequence shown here is derived from an EMBL/GenBank/DDBJ whole genome shotgun (WGS) entry which is preliminary data.</text>
</comment>
<gene>
    <name evidence="2" type="ORF">PA7_32960</name>
</gene>
<evidence type="ECO:0000256" key="1">
    <source>
        <dbReference type="SAM" id="Phobius"/>
    </source>
</evidence>
<organism evidence="2 3">
    <name type="scientific">Pseudonocardia asaccharolytica DSM 44247 = NBRC 16224</name>
    <dbReference type="NCBI Taxonomy" id="1123024"/>
    <lineage>
        <taxon>Bacteria</taxon>
        <taxon>Bacillati</taxon>
        <taxon>Actinomycetota</taxon>
        <taxon>Actinomycetes</taxon>
        <taxon>Pseudonocardiales</taxon>
        <taxon>Pseudonocardiaceae</taxon>
        <taxon>Pseudonocardia</taxon>
    </lineage>
</organism>
<sequence>MAEGRSNNGIAAALVVSGGAVEKHISSIFAKLALPAGATDHRRVLAVLRYLGVERMSVEHSSRPRHLLMGLAVLLVLGVVTLGVGQLLSQTVGASSTQDSVLTPPAPRLDIRTTSTGLRSAVVSGETSSGSLDIGLVAPLRELSLRADSGDVDVTVPGGRPYRVESETDAGEKQVLVPTDPAADATIRAATSSGDVTIRPR</sequence>
<keyword evidence="1" id="KW-0472">Membrane</keyword>
<evidence type="ECO:0000313" key="3">
    <source>
        <dbReference type="Proteomes" id="UP000321328"/>
    </source>
</evidence>
<keyword evidence="3" id="KW-1185">Reference proteome</keyword>
<feature type="transmembrane region" description="Helical" evidence="1">
    <location>
        <begin position="67"/>
        <end position="88"/>
    </location>
</feature>
<reference evidence="2 3" key="1">
    <citation type="submission" date="2019-07" db="EMBL/GenBank/DDBJ databases">
        <title>Whole genome shotgun sequence of Pseudonocardia asaccharolytica NBRC 16224.</title>
        <authorList>
            <person name="Hosoyama A."/>
            <person name="Uohara A."/>
            <person name="Ohji S."/>
            <person name="Ichikawa N."/>
        </authorList>
    </citation>
    <scope>NUCLEOTIDE SEQUENCE [LARGE SCALE GENOMIC DNA]</scope>
    <source>
        <strain evidence="2 3">NBRC 16224</strain>
    </source>
</reference>
<dbReference type="Proteomes" id="UP000321328">
    <property type="component" value="Unassembled WGS sequence"/>
</dbReference>
<keyword evidence="1" id="KW-0812">Transmembrane</keyword>
<accession>A0A511D3V3</accession>
<proteinExistence type="predicted"/>
<name>A0A511D3V3_9PSEU</name>
<dbReference type="SUPFAM" id="SSF46894">
    <property type="entry name" value="C-terminal effector domain of the bipartite response regulators"/>
    <property type="match status" value="1"/>
</dbReference>
<protein>
    <recommendedName>
        <fullName evidence="4">HTH luxR-type domain-containing protein</fullName>
    </recommendedName>
</protein>